<gene>
    <name evidence="9" type="ORF">MKK02DRAFT_44578</name>
</gene>
<dbReference type="SMART" id="SM00575">
    <property type="entry name" value="ZnF_PMZ"/>
    <property type="match status" value="1"/>
</dbReference>
<keyword evidence="10" id="KW-1185">Reference proteome</keyword>
<dbReference type="Pfam" id="PF04434">
    <property type="entry name" value="SWIM"/>
    <property type="match status" value="1"/>
</dbReference>
<evidence type="ECO:0008006" key="11">
    <source>
        <dbReference type="Google" id="ProtNLM"/>
    </source>
</evidence>
<keyword evidence="2" id="KW-0479">Metal-binding</keyword>
<dbReference type="InterPro" id="IPR036875">
    <property type="entry name" value="Znf_CCHC_sf"/>
</dbReference>
<dbReference type="GeneID" id="77732202"/>
<evidence type="ECO:0000256" key="3">
    <source>
        <dbReference type="ARBA" id="ARBA00022771"/>
    </source>
</evidence>
<evidence type="ECO:0000259" key="8">
    <source>
        <dbReference type="PROSITE" id="PS50966"/>
    </source>
</evidence>
<evidence type="ECO:0000256" key="5">
    <source>
        <dbReference type="PROSITE-ProRule" id="PRU00047"/>
    </source>
</evidence>
<evidence type="ECO:0000256" key="1">
    <source>
        <dbReference type="ARBA" id="ARBA00022664"/>
    </source>
</evidence>
<dbReference type="SUPFAM" id="SSF57756">
    <property type="entry name" value="Retrovirus zinc finger-like domains"/>
    <property type="match status" value="1"/>
</dbReference>
<sequence>MAQNWVERSLLSTQHNGTNCPFAFNWLTSASDAVRHDVVITQNDEAFTTGKTIPTALARIMGVYDHADQQRWVVVNWATRSATCTCGIPRQHMLPCKHVVAVLEKVRASNRVKDLAGPQYRSASWRQAYSVPFAVILTDDLATLEHLQPFPIRMAHGRKRQKRGTRGVRPTEASQREIPAFGGQGKRRGRPAGAPQHCARCKKEGHNTRKCPDPAFDDRYAAFF</sequence>
<dbReference type="InterPro" id="IPR007527">
    <property type="entry name" value="Znf_SWIM"/>
</dbReference>
<dbReference type="PROSITE" id="PS50966">
    <property type="entry name" value="ZF_SWIM"/>
    <property type="match status" value="1"/>
</dbReference>
<dbReference type="RefSeq" id="XP_052945657.1">
    <property type="nucleotide sequence ID" value="XM_053092997.1"/>
</dbReference>
<keyword evidence="3 5" id="KW-0863">Zinc-finger</keyword>
<dbReference type="AlphaFoldDB" id="A0AA38LUK9"/>
<dbReference type="InterPro" id="IPR006564">
    <property type="entry name" value="Znf_PMZ"/>
</dbReference>
<feature type="domain" description="CCHC-type" evidence="7">
    <location>
        <begin position="198"/>
        <end position="213"/>
    </location>
</feature>
<dbReference type="GO" id="GO:0008270">
    <property type="term" value="F:zinc ion binding"/>
    <property type="evidence" value="ECO:0007669"/>
    <property type="project" value="UniProtKB-KW"/>
</dbReference>
<evidence type="ECO:0000256" key="4">
    <source>
        <dbReference type="ARBA" id="ARBA00022833"/>
    </source>
</evidence>
<keyword evidence="4" id="KW-0862">Zinc</keyword>
<organism evidence="9 10">
    <name type="scientific">Dioszegia hungarica</name>
    <dbReference type="NCBI Taxonomy" id="4972"/>
    <lineage>
        <taxon>Eukaryota</taxon>
        <taxon>Fungi</taxon>
        <taxon>Dikarya</taxon>
        <taxon>Basidiomycota</taxon>
        <taxon>Agaricomycotina</taxon>
        <taxon>Tremellomycetes</taxon>
        <taxon>Tremellales</taxon>
        <taxon>Bulleribasidiaceae</taxon>
        <taxon>Dioszegia</taxon>
    </lineage>
</organism>
<evidence type="ECO:0000259" key="7">
    <source>
        <dbReference type="PROSITE" id="PS50158"/>
    </source>
</evidence>
<feature type="region of interest" description="Disordered" evidence="6">
    <location>
        <begin position="157"/>
        <end position="212"/>
    </location>
</feature>
<proteinExistence type="predicted"/>
<reference evidence="9" key="1">
    <citation type="journal article" date="2022" name="G3 (Bethesda)">
        <title>High quality genome of the basidiomycete yeast Dioszegia hungarica PDD-24b-2 isolated from cloud water.</title>
        <authorList>
            <person name="Jarrige D."/>
            <person name="Haridas S."/>
            <person name="Bleykasten-Grosshans C."/>
            <person name="Joly M."/>
            <person name="Nadalig T."/>
            <person name="Sancelme M."/>
            <person name="Vuilleumier S."/>
            <person name="Grigoriev I.V."/>
            <person name="Amato P."/>
            <person name="Bringel F."/>
        </authorList>
    </citation>
    <scope>NUCLEOTIDE SEQUENCE</scope>
    <source>
        <strain evidence="9">PDD-24b-2</strain>
    </source>
</reference>
<protein>
    <recommendedName>
        <fullName evidence="11">SWIM-type domain-containing protein</fullName>
    </recommendedName>
</protein>
<comment type="caution">
    <text evidence="9">The sequence shown here is derived from an EMBL/GenBank/DDBJ whole genome shotgun (WGS) entry which is preliminary data.</text>
</comment>
<keyword evidence="1" id="KW-0507">mRNA processing</keyword>
<dbReference type="GO" id="GO:0003676">
    <property type="term" value="F:nucleic acid binding"/>
    <property type="evidence" value="ECO:0007669"/>
    <property type="project" value="InterPro"/>
</dbReference>
<dbReference type="InterPro" id="IPR001878">
    <property type="entry name" value="Znf_CCHC"/>
</dbReference>
<evidence type="ECO:0000313" key="9">
    <source>
        <dbReference type="EMBL" id="KAI9635880.1"/>
    </source>
</evidence>
<feature type="compositionally biased region" description="Basic and acidic residues" evidence="6">
    <location>
        <begin position="201"/>
        <end position="212"/>
    </location>
</feature>
<dbReference type="Proteomes" id="UP001164286">
    <property type="component" value="Unassembled WGS sequence"/>
</dbReference>
<name>A0AA38LUK9_9TREE</name>
<accession>A0AA38LUK9</accession>
<evidence type="ECO:0000256" key="2">
    <source>
        <dbReference type="ARBA" id="ARBA00022723"/>
    </source>
</evidence>
<dbReference type="PROSITE" id="PS50158">
    <property type="entry name" value="ZF_CCHC"/>
    <property type="match status" value="1"/>
</dbReference>
<evidence type="ECO:0000256" key="6">
    <source>
        <dbReference type="SAM" id="MobiDB-lite"/>
    </source>
</evidence>
<feature type="compositionally biased region" description="Basic residues" evidence="6">
    <location>
        <begin position="157"/>
        <end position="166"/>
    </location>
</feature>
<evidence type="ECO:0000313" key="10">
    <source>
        <dbReference type="Proteomes" id="UP001164286"/>
    </source>
</evidence>
<dbReference type="GO" id="GO:0006397">
    <property type="term" value="P:mRNA processing"/>
    <property type="evidence" value="ECO:0007669"/>
    <property type="project" value="UniProtKB-KW"/>
</dbReference>
<dbReference type="EMBL" id="JAKWFO010000005">
    <property type="protein sequence ID" value="KAI9635880.1"/>
    <property type="molecule type" value="Genomic_DNA"/>
</dbReference>
<feature type="domain" description="SWIM-type" evidence="8">
    <location>
        <begin position="73"/>
        <end position="107"/>
    </location>
</feature>